<sequence>MKKNDWLLAAGITGLALMILAFQILTGKTDHAQVVVSIDGNPYGTYDLNTDQTVNINESNQIRIQDRTVRMIEADCPDQICVNHLAISRDGESIICLPNKVVIAIEAGDTRNEIDSISR</sequence>
<dbReference type="GeneID" id="77333983"/>
<dbReference type="AlphaFoldDB" id="A0A3E4LZ73"/>
<evidence type="ECO:0000313" key="2">
    <source>
        <dbReference type="EMBL" id="RHJ64467.1"/>
    </source>
</evidence>
<dbReference type="CDD" id="cd09911">
    <property type="entry name" value="Lin0431_like"/>
    <property type="match status" value="1"/>
</dbReference>
<name>A0A3E4LZ73_9FIRM</name>
<dbReference type="Gene3D" id="2.60.320.10">
    <property type="entry name" value="N-utilization substance G protein NusG, insert domain"/>
    <property type="match status" value="1"/>
</dbReference>
<dbReference type="InterPro" id="IPR038690">
    <property type="entry name" value="NusG_2_sf"/>
</dbReference>
<reference evidence="3 4" key="1">
    <citation type="submission" date="2018-08" db="EMBL/GenBank/DDBJ databases">
        <title>A genome reference for cultivated species of the human gut microbiota.</title>
        <authorList>
            <person name="Zou Y."/>
            <person name="Xue W."/>
            <person name="Luo G."/>
        </authorList>
    </citation>
    <scope>NUCLEOTIDE SEQUENCE [LARGE SCALE GENOMIC DNA]</scope>
    <source>
        <strain evidence="2 4">AM09-9</strain>
        <strain evidence="1 3">TF11-7</strain>
    </source>
</reference>
<dbReference type="EMBL" id="QRMI01000001">
    <property type="protein sequence ID" value="RHJ64467.1"/>
    <property type="molecule type" value="Genomic_DNA"/>
</dbReference>
<accession>A0A3E4LZ73</accession>
<comment type="caution">
    <text evidence="1">The sequence shown here is derived from an EMBL/GenBank/DDBJ whole genome shotgun (WGS) entry which is preliminary data.</text>
</comment>
<dbReference type="Pfam" id="PF07009">
    <property type="entry name" value="NusG_II"/>
    <property type="match status" value="1"/>
</dbReference>
<proteinExistence type="predicted"/>
<evidence type="ECO:0000313" key="3">
    <source>
        <dbReference type="Proteomes" id="UP000260793"/>
    </source>
</evidence>
<organism evidence="1 3">
    <name type="scientific">[Ruminococcus] lactaris</name>
    <dbReference type="NCBI Taxonomy" id="46228"/>
    <lineage>
        <taxon>Bacteria</taxon>
        <taxon>Bacillati</taxon>
        <taxon>Bacillota</taxon>
        <taxon>Clostridia</taxon>
        <taxon>Lachnospirales</taxon>
        <taxon>Lachnospiraceae</taxon>
        <taxon>Mediterraneibacter</taxon>
    </lineage>
</organism>
<protein>
    <submittedName>
        <fullName evidence="1">NusG domain II-containing protein</fullName>
    </submittedName>
</protein>
<dbReference type="RefSeq" id="WP_005609960.1">
    <property type="nucleotide sequence ID" value="NZ_CABKOA010000029.1"/>
</dbReference>
<dbReference type="Proteomes" id="UP000285832">
    <property type="component" value="Unassembled WGS sequence"/>
</dbReference>
<dbReference type="EMBL" id="QSQN01000002">
    <property type="protein sequence ID" value="RGK42763.1"/>
    <property type="molecule type" value="Genomic_DNA"/>
</dbReference>
<dbReference type="Proteomes" id="UP000260793">
    <property type="component" value="Unassembled WGS sequence"/>
</dbReference>
<gene>
    <name evidence="2" type="ORF">DW116_00825</name>
    <name evidence="1" type="ORF">DXD17_01415</name>
</gene>
<evidence type="ECO:0000313" key="4">
    <source>
        <dbReference type="Proteomes" id="UP000285832"/>
    </source>
</evidence>
<evidence type="ECO:0000313" key="1">
    <source>
        <dbReference type="EMBL" id="RGK42763.1"/>
    </source>
</evidence>